<evidence type="ECO:0000256" key="1">
    <source>
        <dbReference type="SAM" id="MobiDB-lite"/>
    </source>
</evidence>
<protein>
    <submittedName>
        <fullName evidence="2">Uncharacterized protein</fullName>
    </submittedName>
</protein>
<accession>A0A9P8I4G1</accession>
<feature type="region of interest" description="Disordered" evidence="1">
    <location>
        <begin position="1"/>
        <end position="93"/>
    </location>
</feature>
<sequence>MQRWPSMTWVLPSSPPTGSQISARNEVHLKDRGMSEKKDFEERPAGPESSGRSVVGKRKGVSLDVRAIGELGEGRRPETAPEGDRQKREQANR</sequence>
<keyword evidence="3" id="KW-1185">Reference proteome</keyword>
<proteinExistence type="predicted"/>
<name>A0A9P8I4G1_9PEZI</name>
<gene>
    <name evidence="2" type="ORF">FGG08_000189</name>
</gene>
<evidence type="ECO:0000313" key="3">
    <source>
        <dbReference type="Proteomes" id="UP000698800"/>
    </source>
</evidence>
<dbReference type="AlphaFoldDB" id="A0A9P8I4G1"/>
<feature type="compositionally biased region" description="Basic and acidic residues" evidence="1">
    <location>
        <begin position="25"/>
        <end position="45"/>
    </location>
</feature>
<organism evidence="2 3">
    <name type="scientific">Glutinoglossum americanum</name>
    <dbReference type="NCBI Taxonomy" id="1670608"/>
    <lineage>
        <taxon>Eukaryota</taxon>
        <taxon>Fungi</taxon>
        <taxon>Dikarya</taxon>
        <taxon>Ascomycota</taxon>
        <taxon>Pezizomycotina</taxon>
        <taxon>Geoglossomycetes</taxon>
        <taxon>Geoglossales</taxon>
        <taxon>Geoglossaceae</taxon>
        <taxon>Glutinoglossum</taxon>
    </lineage>
</organism>
<reference evidence="2" key="1">
    <citation type="submission" date="2021-03" db="EMBL/GenBank/DDBJ databases">
        <title>Comparative genomics and phylogenomic investigation of the class Geoglossomycetes provide insights into ecological specialization and systematics.</title>
        <authorList>
            <person name="Melie T."/>
            <person name="Pirro S."/>
            <person name="Miller A.N."/>
            <person name="Quandt A."/>
        </authorList>
    </citation>
    <scope>NUCLEOTIDE SEQUENCE</scope>
    <source>
        <strain evidence="2">GBOQ0MN5Z8</strain>
    </source>
</reference>
<evidence type="ECO:0000313" key="2">
    <source>
        <dbReference type="EMBL" id="KAH0547700.1"/>
    </source>
</evidence>
<comment type="caution">
    <text evidence="2">The sequence shown here is derived from an EMBL/GenBank/DDBJ whole genome shotgun (WGS) entry which is preliminary data.</text>
</comment>
<dbReference type="Proteomes" id="UP000698800">
    <property type="component" value="Unassembled WGS sequence"/>
</dbReference>
<feature type="compositionally biased region" description="Basic and acidic residues" evidence="1">
    <location>
        <begin position="72"/>
        <end position="93"/>
    </location>
</feature>
<dbReference type="EMBL" id="JAGHQL010000002">
    <property type="protein sequence ID" value="KAH0547700.1"/>
    <property type="molecule type" value="Genomic_DNA"/>
</dbReference>